<protein>
    <submittedName>
        <fullName evidence="3">Uncharacterized protein</fullName>
    </submittedName>
</protein>
<feature type="region of interest" description="Disordered" evidence="2">
    <location>
        <begin position="44"/>
        <end position="136"/>
    </location>
</feature>
<proteinExistence type="predicted"/>
<evidence type="ECO:0000256" key="1">
    <source>
        <dbReference type="SAM" id="Coils"/>
    </source>
</evidence>
<gene>
    <name evidence="3" type="ORF">FOZ61_004845</name>
</gene>
<evidence type="ECO:0000313" key="4">
    <source>
        <dbReference type="Proteomes" id="UP000570595"/>
    </source>
</evidence>
<feature type="compositionally biased region" description="Basic and acidic residues" evidence="2">
    <location>
        <begin position="70"/>
        <end position="83"/>
    </location>
</feature>
<accession>A0A7J6KJ43</accession>
<sequence length="164" mass="18030">DEDKPEELETLEIQESLLKDQLRRAELDVAKLEEDSLLILRAQAQASVRSRASSSVASSQRPFLSVDSNENNKSKGEGGDKDGSTYPLGKAKVTETTEQKATVTTGKTGVATTGINDDELPVRRHPQRGDGDRPVAMVNKVRCRSSVRSLESQLMECEEVRNCK</sequence>
<dbReference type="AlphaFoldDB" id="A0A7J6KJ43"/>
<feature type="non-terminal residue" evidence="3">
    <location>
        <position position="164"/>
    </location>
</feature>
<feature type="compositionally biased region" description="Low complexity" evidence="2">
    <location>
        <begin position="99"/>
        <end position="113"/>
    </location>
</feature>
<keyword evidence="1" id="KW-0175">Coiled coil</keyword>
<dbReference type="Proteomes" id="UP000570595">
    <property type="component" value="Unassembled WGS sequence"/>
</dbReference>
<feature type="non-terminal residue" evidence="3">
    <location>
        <position position="1"/>
    </location>
</feature>
<reference evidence="3 4" key="1">
    <citation type="submission" date="2020-04" db="EMBL/GenBank/DDBJ databases">
        <title>Perkinsus olseni comparative genomics.</title>
        <authorList>
            <person name="Bogema D.R."/>
        </authorList>
    </citation>
    <scope>NUCLEOTIDE SEQUENCE [LARGE SCALE GENOMIC DNA]</scope>
    <source>
        <strain evidence="3">ATCC PRA-179</strain>
    </source>
</reference>
<comment type="caution">
    <text evidence="3">The sequence shown here is derived from an EMBL/GenBank/DDBJ whole genome shotgun (WGS) entry which is preliminary data.</text>
</comment>
<dbReference type="EMBL" id="JABAHT010002736">
    <property type="protein sequence ID" value="KAF4646974.1"/>
    <property type="molecule type" value="Genomic_DNA"/>
</dbReference>
<dbReference type="OrthoDB" id="10588361at2759"/>
<evidence type="ECO:0000313" key="3">
    <source>
        <dbReference type="EMBL" id="KAF4646974.1"/>
    </source>
</evidence>
<feature type="coiled-coil region" evidence="1">
    <location>
        <begin position="8"/>
        <end position="35"/>
    </location>
</feature>
<evidence type="ECO:0000256" key="2">
    <source>
        <dbReference type="SAM" id="MobiDB-lite"/>
    </source>
</evidence>
<organism evidence="3 4">
    <name type="scientific">Perkinsus olseni</name>
    <name type="common">Perkinsus atlanticus</name>
    <dbReference type="NCBI Taxonomy" id="32597"/>
    <lineage>
        <taxon>Eukaryota</taxon>
        <taxon>Sar</taxon>
        <taxon>Alveolata</taxon>
        <taxon>Perkinsozoa</taxon>
        <taxon>Perkinsea</taxon>
        <taxon>Perkinsida</taxon>
        <taxon>Perkinsidae</taxon>
        <taxon>Perkinsus</taxon>
    </lineage>
</organism>
<feature type="compositionally biased region" description="Low complexity" evidence="2">
    <location>
        <begin position="44"/>
        <end position="61"/>
    </location>
</feature>
<name>A0A7J6KJ43_PEROL</name>